<organism evidence="2 3">
    <name type="scientific">Candidatus Borkfalkia excrementigallinarum</name>
    <dbReference type="NCBI Taxonomy" id="2838506"/>
    <lineage>
        <taxon>Bacteria</taxon>
        <taxon>Bacillati</taxon>
        <taxon>Bacillota</taxon>
        <taxon>Clostridia</taxon>
        <taxon>Christensenellales</taxon>
        <taxon>Christensenellaceae</taxon>
        <taxon>Candidatus Borkfalkia</taxon>
    </lineage>
</organism>
<feature type="chain" id="PRO_5039000659" evidence="1">
    <location>
        <begin position="22"/>
        <end position="477"/>
    </location>
</feature>
<reference evidence="2" key="2">
    <citation type="submission" date="2021-04" db="EMBL/GenBank/DDBJ databases">
        <authorList>
            <person name="Gilroy R."/>
        </authorList>
    </citation>
    <scope>NUCLEOTIDE SEQUENCE</scope>
    <source>
        <strain evidence="2">1345</strain>
    </source>
</reference>
<reference evidence="2" key="1">
    <citation type="journal article" date="2021" name="PeerJ">
        <title>Extensive microbial diversity within the chicken gut microbiome revealed by metagenomics and culture.</title>
        <authorList>
            <person name="Gilroy R."/>
            <person name="Ravi A."/>
            <person name="Getino M."/>
            <person name="Pursley I."/>
            <person name="Horton D.L."/>
            <person name="Alikhan N.F."/>
            <person name="Baker D."/>
            <person name="Gharbi K."/>
            <person name="Hall N."/>
            <person name="Watson M."/>
            <person name="Adriaenssens E.M."/>
            <person name="Foster-Nyarko E."/>
            <person name="Jarju S."/>
            <person name="Secka A."/>
            <person name="Antonio M."/>
            <person name="Oren A."/>
            <person name="Chaudhuri R.R."/>
            <person name="La Ragione R."/>
            <person name="Hildebrand F."/>
            <person name="Pallen M.J."/>
        </authorList>
    </citation>
    <scope>NUCLEOTIDE SEQUENCE</scope>
    <source>
        <strain evidence="2">1345</strain>
    </source>
</reference>
<accession>A0A9D2A0V5</accession>
<gene>
    <name evidence="2" type="ORF">H9729_07455</name>
</gene>
<dbReference type="EMBL" id="DXCQ01000067">
    <property type="protein sequence ID" value="HIY97509.1"/>
    <property type="molecule type" value="Genomic_DNA"/>
</dbReference>
<dbReference type="SUPFAM" id="SSF53850">
    <property type="entry name" value="Periplasmic binding protein-like II"/>
    <property type="match status" value="1"/>
</dbReference>
<dbReference type="Pfam" id="PF13416">
    <property type="entry name" value="SBP_bac_8"/>
    <property type="match status" value="1"/>
</dbReference>
<comment type="caution">
    <text evidence="2">The sequence shown here is derived from an EMBL/GenBank/DDBJ whole genome shotgun (WGS) entry which is preliminary data.</text>
</comment>
<evidence type="ECO:0000313" key="3">
    <source>
        <dbReference type="Proteomes" id="UP000886750"/>
    </source>
</evidence>
<feature type="signal peptide" evidence="1">
    <location>
        <begin position="1"/>
        <end position="21"/>
    </location>
</feature>
<evidence type="ECO:0000313" key="2">
    <source>
        <dbReference type="EMBL" id="HIY97509.1"/>
    </source>
</evidence>
<dbReference type="InterPro" id="IPR050490">
    <property type="entry name" value="Bact_solute-bd_prot1"/>
</dbReference>
<dbReference type="AlphaFoldDB" id="A0A9D2A0V5"/>
<evidence type="ECO:0000256" key="1">
    <source>
        <dbReference type="SAM" id="SignalP"/>
    </source>
</evidence>
<dbReference type="Gene3D" id="3.40.190.10">
    <property type="entry name" value="Periplasmic binding protein-like II"/>
    <property type="match status" value="1"/>
</dbReference>
<protein>
    <submittedName>
        <fullName evidence="2">Extracellular solute-binding protein</fullName>
    </submittedName>
</protein>
<dbReference type="PROSITE" id="PS51257">
    <property type="entry name" value="PROKAR_LIPOPROTEIN"/>
    <property type="match status" value="1"/>
</dbReference>
<proteinExistence type="predicted"/>
<dbReference type="Proteomes" id="UP000886750">
    <property type="component" value="Unassembled WGS sequence"/>
</dbReference>
<name>A0A9D2A0V5_9FIRM</name>
<dbReference type="PANTHER" id="PTHR43649:SF12">
    <property type="entry name" value="DIACETYLCHITOBIOSE BINDING PROTEIN DASA"/>
    <property type="match status" value="1"/>
</dbReference>
<dbReference type="PANTHER" id="PTHR43649">
    <property type="entry name" value="ARABINOSE-BINDING PROTEIN-RELATED"/>
    <property type="match status" value="1"/>
</dbReference>
<keyword evidence="1" id="KW-0732">Signal</keyword>
<dbReference type="InterPro" id="IPR006059">
    <property type="entry name" value="SBP"/>
</dbReference>
<sequence length="477" mass="53892">MKKLAVALALALSLSSVALFAGCDKDDLPPGAEGKTVVKIAFYAAGFGTAWMDDLKERYEAEHPDIYLKLEADPYIEDTVKQRLDTGRADLADDLCVFAGSQYRYMVRNDQLMDLTSFYDEVVEGEDTVDDLVNQQLKEYYTVNGKVYGLPWQDNAMSFVYNASMFEQYGWNTYPDTMDEFFELCEQIRDDTNNAVDPLVYCGRANQGYFPGIMENWLCQYEGVDAMQTFLDCETAEVYQDQIEGRTAVYQMVAKVIWGTDSKGRRYIDTQSRGYDHLAAQSKILSGEAAMVISGPWMRIEMSEYLEDYPNLKLGIMPTPHINSDMKDKNGNDSQYARTSSSGVMVVPRQAQHADIALDFMKFMLTQTSLERFVETTDGLTRPYTLKNPENCDFGDNTFAQSVMELLTTNPERMVYTVSSSPIWLAGEASMWMANEGAPMTAIANCSNLEQAMAEAVELANEDYARIAEKWDNWQVT</sequence>